<dbReference type="Gene3D" id="3.30.1330.30">
    <property type="match status" value="1"/>
</dbReference>
<dbReference type="GO" id="GO:0006396">
    <property type="term" value="P:RNA processing"/>
    <property type="evidence" value="ECO:0007669"/>
    <property type="project" value="InterPro"/>
</dbReference>
<dbReference type="Pfam" id="PF08032">
    <property type="entry name" value="SpoU_sub_bind"/>
    <property type="match status" value="1"/>
</dbReference>
<dbReference type="GO" id="GO:0003723">
    <property type="term" value="F:RNA binding"/>
    <property type="evidence" value="ECO:0007669"/>
    <property type="project" value="InterPro"/>
</dbReference>
<keyword evidence="1 4" id="KW-0489">Methyltransferase</keyword>
<evidence type="ECO:0000313" key="5">
    <source>
        <dbReference type="Proteomes" id="UP000276634"/>
    </source>
</evidence>
<keyword evidence="2 4" id="KW-0808">Transferase</keyword>
<comment type="caution">
    <text evidence="4">The sequence shown here is derived from an EMBL/GenBank/DDBJ whole genome shotgun (WGS) entry which is preliminary data.</text>
</comment>
<sequence length="242" mass="25217">MSPGRWICGVHAVLAALESPRAAVEAVELAAPRRDRRAARVRAAAARRRIPVREVPRAELDARFPGLPHQGVAARCAGLAELDEAALPGLVTAEALLLVLDGVQDPRNLGAALRSAAAFGAAAVVVPRDRAAGLTPAAEKAAAGAAERLPLVRVTNLARALDRLAEAGVHLVGAEADAPTALAEAELPRPLAFILGGEARGLRRLTRERCHSRVAIPMAEGVESLNVSVAAAVCLYEARRRG</sequence>
<dbReference type="PANTHER" id="PTHR46429">
    <property type="entry name" value="23S RRNA (GUANOSINE-2'-O-)-METHYLTRANSFERASE RLMB"/>
    <property type="match status" value="1"/>
</dbReference>
<keyword evidence="5" id="KW-1185">Reference proteome</keyword>
<dbReference type="InterPro" id="IPR001537">
    <property type="entry name" value="SpoU_MeTrfase"/>
</dbReference>
<dbReference type="SUPFAM" id="SSF55315">
    <property type="entry name" value="L30e-like"/>
    <property type="match status" value="1"/>
</dbReference>
<protein>
    <submittedName>
        <fullName evidence="4">23S rRNA Gm-2251 2'-O-methyltransferase</fullName>
    </submittedName>
</protein>
<dbReference type="InterPro" id="IPR004441">
    <property type="entry name" value="rRNA_MeTrfase_TrmH"/>
</dbReference>
<dbReference type="CDD" id="cd18103">
    <property type="entry name" value="SpoU-like_RlmB"/>
    <property type="match status" value="1"/>
</dbReference>
<feature type="domain" description="RNA 2-O ribose methyltransferase substrate binding" evidence="3">
    <location>
        <begin position="6"/>
        <end position="82"/>
    </location>
</feature>
<evidence type="ECO:0000259" key="3">
    <source>
        <dbReference type="SMART" id="SM00967"/>
    </source>
</evidence>
<dbReference type="PANTHER" id="PTHR46429:SF1">
    <property type="entry name" value="23S RRNA (GUANOSINE-2'-O-)-METHYLTRANSFERASE RLMB"/>
    <property type="match status" value="1"/>
</dbReference>
<organism evidence="4 5">
    <name type="scientific">Inmirania thermothiophila</name>
    <dbReference type="NCBI Taxonomy" id="1750597"/>
    <lineage>
        <taxon>Bacteria</taxon>
        <taxon>Pseudomonadati</taxon>
        <taxon>Pseudomonadota</taxon>
        <taxon>Gammaproteobacteria</taxon>
        <taxon>Chromatiales</taxon>
        <taxon>Ectothiorhodospiraceae</taxon>
        <taxon>Inmirania</taxon>
    </lineage>
</organism>
<dbReference type="GO" id="GO:0032259">
    <property type="term" value="P:methylation"/>
    <property type="evidence" value="ECO:0007669"/>
    <property type="project" value="UniProtKB-KW"/>
</dbReference>
<reference evidence="4 5" key="1">
    <citation type="submission" date="2018-11" db="EMBL/GenBank/DDBJ databases">
        <title>Genomic Encyclopedia of Type Strains, Phase IV (KMG-IV): sequencing the most valuable type-strain genomes for metagenomic binning, comparative biology and taxonomic classification.</title>
        <authorList>
            <person name="Goeker M."/>
        </authorList>
    </citation>
    <scope>NUCLEOTIDE SEQUENCE [LARGE SCALE GENOMIC DNA]</scope>
    <source>
        <strain evidence="4 5">DSM 100275</strain>
    </source>
</reference>
<dbReference type="InterPro" id="IPR029026">
    <property type="entry name" value="tRNA_m1G_MTases_N"/>
</dbReference>
<dbReference type="AlphaFoldDB" id="A0A3N1Y0K3"/>
<proteinExistence type="predicted"/>
<accession>A0A3N1Y0K3</accession>
<dbReference type="NCBIfam" id="TIGR00186">
    <property type="entry name" value="rRNA_methyl_3"/>
    <property type="match status" value="1"/>
</dbReference>
<evidence type="ECO:0000256" key="2">
    <source>
        <dbReference type="ARBA" id="ARBA00022679"/>
    </source>
</evidence>
<dbReference type="InterPro" id="IPR013123">
    <property type="entry name" value="SpoU_subst-bd"/>
</dbReference>
<dbReference type="Pfam" id="PF00588">
    <property type="entry name" value="SpoU_methylase"/>
    <property type="match status" value="1"/>
</dbReference>
<evidence type="ECO:0000313" key="4">
    <source>
        <dbReference type="EMBL" id="ROR32038.1"/>
    </source>
</evidence>
<dbReference type="RefSeq" id="WP_123401018.1">
    <property type="nucleotide sequence ID" value="NZ_RJVI01000002.1"/>
</dbReference>
<dbReference type="Proteomes" id="UP000276634">
    <property type="component" value="Unassembled WGS sequence"/>
</dbReference>
<dbReference type="GO" id="GO:0005829">
    <property type="term" value="C:cytosol"/>
    <property type="evidence" value="ECO:0007669"/>
    <property type="project" value="TreeGrafter"/>
</dbReference>
<gene>
    <name evidence="4" type="ORF">EDC57_1225</name>
</gene>
<evidence type="ECO:0000256" key="1">
    <source>
        <dbReference type="ARBA" id="ARBA00022603"/>
    </source>
</evidence>
<dbReference type="SMART" id="SM00967">
    <property type="entry name" value="SpoU_sub_bind"/>
    <property type="match status" value="1"/>
</dbReference>
<dbReference type="SUPFAM" id="SSF75217">
    <property type="entry name" value="alpha/beta knot"/>
    <property type="match status" value="1"/>
</dbReference>
<dbReference type="GO" id="GO:0008173">
    <property type="term" value="F:RNA methyltransferase activity"/>
    <property type="evidence" value="ECO:0007669"/>
    <property type="project" value="InterPro"/>
</dbReference>
<dbReference type="EMBL" id="RJVI01000002">
    <property type="protein sequence ID" value="ROR32038.1"/>
    <property type="molecule type" value="Genomic_DNA"/>
</dbReference>
<name>A0A3N1Y0K3_9GAMM</name>
<dbReference type="OrthoDB" id="9785673at2"/>
<dbReference type="Gene3D" id="3.40.1280.10">
    <property type="match status" value="1"/>
</dbReference>
<dbReference type="InterPro" id="IPR029064">
    <property type="entry name" value="Ribosomal_eL30-like_sf"/>
</dbReference>
<dbReference type="InterPro" id="IPR029028">
    <property type="entry name" value="Alpha/beta_knot_MTases"/>
</dbReference>